<dbReference type="PANTHER" id="PTHR32166:SF123">
    <property type="entry name" value="BED-TYPE DOMAIN-CONTAINING PROTEIN"/>
    <property type="match status" value="1"/>
</dbReference>
<dbReference type="Proteomes" id="UP000265515">
    <property type="component" value="Unassembled WGS sequence"/>
</dbReference>
<feature type="domain" description="DUF659" evidence="2">
    <location>
        <begin position="62"/>
        <end position="217"/>
    </location>
</feature>
<dbReference type="OrthoDB" id="907379at2759"/>
<dbReference type="GO" id="GO:0046983">
    <property type="term" value="F:protein dimerization activity"/>
    <property type="evidence" value="ECO:0007669"/>
    <property type="project" value="InterPro"/>
</dbReference>
<evidence type="ECO:0000259" key="2">
    <source>
        <dbReference type="Pfam" id="PF04937"/>
    </source>
</evidence>
<dbReference type="EMBL" id="BFEA01000022">
    <property type="protein sequence ID" value="GBG61702.1"/>
    <property type="molecule type" value="Genomic_DNA"/>
</dbReference>
<keyword evidence="5" id="KW-1185">Reference proteome</keyword>
<gene>
    <name evidence="4" type="ORF">CBR_g23217</name>
</gene>
<evidence type="ECO:0000259" key="3">
    <source>
        <dbReference type="Pfam" id="PF05699"/>
    </source>
</evidence>
<evidence type="ECO:0008006" key="6">
    <source>
        <dbReference type="Google" id="ProtNLM"/>
    </source>
</evidence>
<comment type="caution">
    <text evidence="4">The sequence shown here is derived from an EMBL/GenBank/DDBJ whole genome shotgun (WGS) entry which is preliminary data.</text>
</comment>
<dbReference type="SUPFAM" id="SSF53098">
    <property type="entry name" value="Ribonuclease H-like"/>
    <property type="match status" value="1"/>
</dbReference>
<dbReference type="AlphaFoldDB" id="A0A388JVG0"/>
<sequence>MAKQTTIMKWLNNQAQKELDIAWAEAMFRAGIPFNFLNFDTTQALHETYLKVASARPKVKLPSYKHMRTVMVDYIYLKVQKAINPMTACWDTTGCTFITDGSTDRKNRPVMNFLATGEKGAVLVTTVYMTGRKKNAAALAKLWEQVMREIGLERINAICTDNVEVNKKAAQILERRTDKDVATIPWVPCGAHCCSLLLKDLSNLPWVKDTVKTTNTIVKFIRNHHSTHDLMMAIDNSLSLLRPTEVRFRSAYQMLGRLVNREDVLKDMVDGDYGARWRALRWSSTKLQRKADLVYYSVGCDSWWDKVKKIVAIMEPVFSLLKRMDKEGVSPTNLVEYDDLIARRLTNVVLTKECEDEMAKVKDRVQMMGQPAHAAAFLLDPRRRQPGWLNDPNTALVQNAMRFLLRQIGGTWDSQKHIDMCGYLYEFLREPVEGEVRKDKHMWTPLARTTATKRAPADWWSLHGGDVPDLQAIAIRLLGMWSTATSAERNWASMDFVHSKRRNSLSPVSLEKLVYIHWNMQLLRVRTSKDNGYVDVWGSFFEPLMEPTWEDQSLDDGTTEKTEDEGEEEKRQKRLKNAPKGRIPRDLLDEDSSGSSELEDLIWKGKCWNESTSEESGGEDDIGEDSDFELGVVPAVPATTYVGRMRGRREEAEVQPSEPVERIDTDIEFLMHCVPDGDCDADEDEADRAKAMADRDTALVQMRMLEEEARRAAIPTRRERETKQTDQRAEEGASGRKRSAARK</sequence>
<evidence type="ECO:0000256" key="1">
    <source>
        <dbReference type="SAM" id="MobiDB-lite"/>
    </source>
</evidence>
<dbReference type="InterPro" id="IPR012337">
    <property type="entry name" value="RNaseH-like_sf"/>
</dbReference>
<feature type="domain" description="HAT C-terminal dimerisation" evidence="3">
    <location>
        <begin position="452"/>
        <end position="519"/>
    </location>
</feature>
<name>A0A388JVG0_CHABU</name>
<reference evidence="4 5" key="1">
    <citation type="journal article" date="2018" name="Cell">
        <title>The Chara Genome: Secondary Complexity and Implications for Plant Terrestrialization.</title>
        <authorList>
            <person name="Nishiyama T."/>
            <person name="Sakayama H."/>
            <person name="Vries J.D."/>
            <person name="Buschmann H."/>
            <person name="Saint-Marcoux D."/>
            <person name="Ullrich K.K."/>
            <person name="Haas F.B."/>
            <person name="Vanderstraeten L."/>
            <person name="Becker D."/>
            <person name="Lang D."/>
            <person name="Vosolsobe S."/>
            <person name="Rombauts S."/>
            <person name="Wilhelmsson P.K.I."/>
            <person name="Janitza P."/>
            <person name="Kern R."/>
            <person name="Heyl A."/>
            <person name="Rumpler F."/>
            <person name="Villalobos L.I.A.C."/>
            <person name="Clay J.M."/>
            <person name="Skokan R."/>
            <person name="Toyoda A."/>
            <person name="Suzuki Y."/>
            <person name="Kagoshima H."/>
            <person name="Schijlen E."/>
            <person name="Tajeshwar N."/>
            <person name="Catarino B."/>
            <person name="Hetherington A.J."/>
            <person name="Saltykova A."/>
            <person name="Bonnot C."/>
            <person name="Breuninger H."/>
            <person name="Symeonidi A."/>
            <person name="Radhakrishnan G.V."/>
            <person name="Van Nieuwerburgh F."/>
            <person name="Deforce D."/>
            <person name="Chang C."/>
            <person name="Karol K.G."/>
            <person name="Hedrich R."/>
            <person name="Ulvskov P."/>
            <person name="Glockner G."/>
            <person name="Delwiche C.F."/>
            <person name="Petrasek J."/>
            <person name="Van de Peer Y."/>
            <person name="Friml J."/>
            <person name="Beilby M."/>
            <person name="Dolan L."/>
            <person name="Kohara Y."/>
            <person name="Sugano S."/>
            <person name="Fujiyama A."/>
            <person name="Delaux P.-M."/>
            <person name="Quint M."/>
            <person name="TheiBen G."/>
            <person name="Hagemann M."/>
            <person name="Harholt J."/>
            <person name="Dunand C."/>
            <person name="Zachgo S."/>
            <person name="Langdale J."/>
            <person name="Maumus F."/>
            <person name="Straeten D.V.D."/>
            <person name="Gould S.B."/>
            <person name="Rensing S.A."/>
        </authorList>
    </citation>
    <scope>NUCLEOTIDE SEQUENCE [LARGE SCALE GENOMIC DNA]</scope>
    <source>
        <strain evidence="4 5">S276</strain>
    </source>
</reference>
<feature type="compositionally biased region" description="Basic and acidic residues" evidence="1">
    <location>
        <begin position="707"/>
        <end position="734"/>
    </location>
</feature>
<accession>A0A388JVG0</accession>
<feature type="region of interest" description="Disordered" evidence="1">
    <location>
        <begin position="707"/>
        <end position="743"/>
    </location>
</feature>
<dbReference type="Pfam" id="PF05699">
    <property type="entry name" value="Dimer_Tnp_hAT"/>
    <property type="match status" value="1"/>
</dbReference>
<evidence type="ECO:0000313" key="4">
    <source>
        <dbReference type="EMBL" id="GBG61702.1"/>
    </source>
</evidence>
<dbReference type="Gramene" id="GBG61702">
    <property type="protein sequence ID" value="GBG61702"/>
    <property type="gene ID" value="CBR_g23217"/>
</dbReference>
<protein>
    <recommendedName>
        <fullName evidence="6">DUF659 domain-containing protein</fullName>
    </recommendedName>
</protein>
<feature type="region of interest" description="Disordered" evidence="1">
    <location>
        <begin position="548"/>
        <end position="594"/>
    </location>
</feature>
<dbReference type="Pfam" id="PF04937">
    <property type="entry name" value="DUF659"/>
    <property type="match status" value="1"/>
</dbReference>
<dbReference type="InterPro" id="IPR008906">
    <property type="entry name" value="HATC_C_dom"/>
</dbReference>
<dbReference type="InterPro" id="IPR007021">
    <property type="entry name" value="DUF659"/>
</dbReference>
<dbReference type="PANTHER" id="PTHR32166">
    <property type="entry name" value="OSJNBA0013A04.12 PROTEIN"/>
    <property type="match status" value="1"/>
</dbReference>
<proteinExistence type="predicted"/>
<evidence type="ECO:0000313" key="5">
    <source>
        <dbReference type="Proteomes" id="UP000265515"/>
    </source>
</evidence>
<organism evidence="4 5">
    <name type="scientific">Chara braunii</name>
    <name type="common">Braun's stonewort</name>
    <dbReference type="NCBI Taxonomy" id="69332"/>
    <lineage>
        <taxon>Eukaryota</taxon>
        <taxon>Viridiplantae</taxon>
        <taxon>Streptophyta</taxon>
        <taxon>Charophyceae</taxon>
        <taxon>Charales</taxon>
        <taxon>Characeae</taxon>
        <taxon>Chara</taxon>
    </lineage>
</organism>